<dbReference type="Proteomes" id="UP001054945">
    <property type="component" value="Unassembled WGS sequence"/>
</dbReference>
<sequence length="141" mass="16577">MFLRQLPVPWKIATSILNDRQKIGRQPKVMGSWDESVFFFHEDKALQSYHPDADICTEDLPQKQFRRKQRGSKQICNMGAMFLRPLPVPWKIPPSILNDRQRKSGGNQRLWKVGRNNVFFFFFHKDKARNHAWKNGKGGPI</sequence>
<evidence type="ECO:0000313" key="1">
    <source>
        <dbReference type="EMBL" id="GIX79028.1"/>
    </source>
</evidence>
<protein>
    <submittedName>
        <fullName evidence="1">Uncharacterized protein</fullName>
    </submittedName>
</protein>
<comment type="caution">
    <text evidence="1">The sequence shown here is derived from an EMBL/GenBank/DDBJ whole genome shotgun (WGS) entry which is preliminary data.</text>
</comment>
<keyword evidence="2" id="KW-1185">Reference proteome</keyword>
<evidence type="ECO:0000313" key="2">
    <source>
        <dbReference type="Proteomes" id="UP001054945"/>
    </source>
</evidence>
<proteinExistence type="predicted"/>
<name>A0AAV4N3N3_CAEEX</name>
<accession>A0AAV4N3N3</accession>
<dbReference type="EMBL" id="BPLR01002891">
    <property type="protein sequence ID" value="GIX79028.1"/>
    <property type="molecule type" value="Genomic_DNA"/>
</dbReference>
<gene>
    <name evidence="1" type="ORF">CEXT_415531</name>
</gene>
<organism evidence="1 2">
    <name type="scientific">Caerostris extrusa</name>
    <name type="common">Bark spider</name>
    <name type="synonym">Caerostris bankana</name>
    <dbReference type="NCBI Taxonomy" id="172846"/>
    <lineage>
        <taxon>Eukaryota</taxon>
        <taxon>Metazoa</taxon>
        <taxon>Ecdysozoa</taxon>
        <taxon>Arthropoda</taxon>
        <taxon>Chelicerata</taxon>
        <taxon>Arachnida</taxon>
        <taxon>Araneae</taxon>
        <taxon>Araneomorphae</taxon>
        <taxon>Entelegynae</taxon>
        <taxon>Araneoidea</taxon>
        <taxon>Araneidae</taxon>
        <taxon>Caerostris</taxon>
    </lineage>
</organism>
<dbReference type="AlphaFoldDB" id="A0AAV4N3N3"/>
<reference evidence="1 2" key="1">
    <citation type="submission" date="2021-06" db="EMBL/GenBank/DDBJ databases">
        <title>Caerostris extrusa draft genome.</title>
        <authorList>
            <person name="Kono N."/>
            <person name="Arakawa K."/>
        </authorList>
    </citation>
    <scope>NUCLEOTIDE SEQUENCE [LARGE SCALE GENOMIC DNA]</scope>
</reference>